<evidence type="ECO:0000313" key="2">
    <source>
        <dbReference type="EMBL" id="MBO8484350.1"/>
    </source>
</evidence>
<dbReference type="AlphaFoldDB" id="A0A940DSZ7"/>
<keyword evidence="1" id="KW-0732">Signal</keyword>
<dbReference type="EMBL" id="JADILV010000071">
    <property type="protein sequence ID" value="MBO8484350.1"/>
    <property type="molecule type" value="Genomic_DNA"/>
</dbReference>
<accession>A0A940DSZ7</accession>
<dbReference type="Proteomes" id="UP000725002">
    <property type="component" value="Unassembled WGS sequence"/>
</dbReference>
<comment type="caution">
    <text evidence="2">The sequence shown here is derived from an EMBL/GenBank/DDBJ whole genome shotgun (WGS) entry which is preliminary data.</text>
</comment>
<dbReference type="PROSITE" id="PS51257">
    <property type="entry name" value="PROKAR_LIPOPROTEIN"/>
    <property type="match status" value="1"/>
</dbReference>
<evidence type="ECO:0008006" key="4">
    <source>
        <dbReference type="Google" id="ProtNLM"/>
    </source>
</evidence>
<evidence type="ECO:0000313" key="3">
    <source>
        <dbReference type="Proteomes" id="UP000725002"/>
    </source>
</evidence>
<reference evidence="2" key="1">
    <citation type="submission" date="2020-10" db="EMBL/GenBank/DDBJ databases">
        <authorList>
            <person name="Gilroy R."/>
        </authorList>
    </citation>
    <scope>NUCLEOTIDE SEQUENCE</scope>
    <source>
        <strain evidence="2">G3-8215</strain>
    </source>
</reference>
<reference evidence="2" key="2">
    <citation type="journal article" date="2021" name="PeerJ">
        <title>Extensive microbial diversity within the chicken gut microbiome revealed by metagenomics and culture.</title>
        <authorList>
            <person name="Gilroy R."/>
            <person name="Ravi A."/>
            <person name="Getino M."/>
            <person name="Pursley I."/>
            <person name="Horton D.L."/>
            <person name="Alikhan N.F."/>
            <person name="Baker D."/>
            <person name="Gharbi K."/>
            <person name="Hall N."/>
            <person name="Watson M."/>
            <person name="Adriaenssens E.M."/>
            <person name="Foster-Nyarko E."/>
            <person name="Jarju S."/>
            <person name="Secka A."/>
            <person name="Antonio M."/>
            <person name="Oren A."/>
            <person name="Chaudhuri R.R."/>
            <person name="La Ragione R."/>
            <person name="Hildebrand F."/>
            <person name="Pallen M.J."/>
        </authorList>
    </citation>
    <scope>NUCLEOTIDE SEQUENCE</scope>
    <source>
        <strain evidence="2">G3-8215</strain>
    </source>
</reference>
<name>A0A940DSZ7_9BACT</name>
<proteinExistence type="predicted"/>
<evidence type="ECO:0000256" key="1">
    <source>
        <dbReference type="SAM" id="SignalP"/>
    </source>
</evidence>
<organism evidence="2 3">
    <name type="scientific">Candidatus Cryptobacteroides avicola</name>
    <dbReference type="NCBI Taxonomy" id="2840757"/>
    <lineage>
        <taxon>Bacteria</taxon>
        <taxon>Pseudomonadati</taxon>
        <taxon>Bacteroidota</taxon>
        <taxon>Bacteroidia</taxon>
        <taxon>Bacteroidales</taxon>
        <taxon>Candidatus Cryptobacteroides</taxon>
    </lineage>
</organism>
<gene>
    <name evidence="2" type="ORF">IAB75_09615</name>
</gene>
<feature type="chain" id="PRO_5037278683" description="Carboxypeptidase regulatory-like domain-containing protein" evidence="1">
    <location>
        <begin position="23"/>
        <end position="326"/>
    </location>
</feature>
<feature type="signal peptide" evidence="1">
    <location>
        <begin position="1"/>
        <end position="22"/>
    </location>
</feature>
<sequence>MRKIFILSAVAASAVMTIVSCSKEQSEINPESIPGKATITGTLSYSLGQSYSSSAGFSEEIVPAAGVTVFVDVDNSGFKDGATGYTTYETVTDETGNYSVTVPATSQGVDVNIRANDFVAEASVVEGQKNGSPVFKTGDAIYHLEEYQYTGVKPGNVVEYSGMFDCQFFSEPVSFDYSGQVAFRVGFNSFDRNGNYSFSFADENVNVIVTAEYSGYDVPRKYGVTIRGGEAELEIPLLEENCKVNLTVEALRVVGEFSDQDNARYEGTYEQYNYSYDEYYPQTVDATFDGLTTPVVNIAMLFDGFVDTPYYSEPYSWRNAFYSEWE</sequence>
<protein>
    <recommendedName>
        <fullName evidence="4">Carboxypeptidase regulatory-like domain-containing protein</fullName>
    </recommendedName>
</protein>